<protein>
    <submittedName>
        <fullName evidence="2">Uncharacterized protein</fullName>
    </submittedName>
</protein>
<sequence length="216" mass="22793">MWFTRPAATNWSEPRAATAGATPWSTWWSPSVSRARTRPMAVAPGRHTTTGAPTAGHARTRRAAALAPRAASSAQWPRSWTTSPPRTAGRVPQRSGPASPSACASTTASTSFVLTAPPAIQAPLAASHACSCLFLLNVTRERLGHVISVLRVHPHAAVTTSSTIVGADRLPSLASQCELVFSHYGGGSDGASCRRYYPEFGVPSSLHRSLKWAAKS</sequence>
<proteinExistence type="predicted"/>
<name>A0A0A9FCH9_ARUDO</name>
<accession>A0A0A9FCH9</accession>
<feature type="compositionally biased region" description="Low complexity" evidence="1">
    <location>
        <begin position="43"/>
        <end position="71"/>
    </location>
</feature>
<feature type="compositionally biased region" description="Polar residues" evidence="1">
    <location>
        <begin position="72"/>
        <end position="85"/>
    </location>
</feature>
<reference evidence="2" key="1">
    <citation type="submission" date="2014-09" db="EMBL/GenBank/DDBJ databases">
        <authorList>
            <person name="Magalhaes I.L.F."/>
            <person name="Oliveira U."/>
            <person name="Santos F.R."/>
            <person name="Vidigal T.H.D.A."/>
            <person name="Brescovit A.D."/>
            <person name="Santos A.J."/>
        </authorList>
    </citation>
    <scope>NUCLEOTIDE SEQUENCE</scope>
    <source>
        <tissue evidence="2">Shoot tissue taken approximately 20 cm above the soil surface</tissue>
    </source>
</reference>
<feature type="compositionally biased region" description="Low complexity" evidence="1">
    <location>
        <begin position="22"/>
        <end position="31"/>
    </location>
</feature>
<reference evidence="2" key="2">
    <citation type="journal article" date="2015" name="Data Brief">
        <title>Shoot transcriptome of the giant reed, Arundo donax.</title>
        <authorList>
            <person name="Barrero R.A."/>
            <person name="Guerrero F.D."/>
            <person name="Moolhuijzen P."/>
            <person name="Goolsby J.A."/>
            <person name="Tidwell J."/>
            <person name="Bellgard S.E."/>
            <person name="Bellgard M.I."/>
        </authorList>
    </citation>
    <scope>NUCLEOTIDE SEQUENCE</scope>
    <source>
        <tissue evidence="2">Shoot tissue taken approximately 20 cm above the soil surface</tissue>
    </source>
</reference>
<evidence type="ECO:0000256" key="1">
    <source>
        <dbReference type="SAM" id="MobiDB-lite"/>
    </source>
</evidence>
<dbReference type="AlphaFoldDB" id="A0A0A9FCH9"/>
<evidence type="ECO:0000313" key="2">
    <source>
        <dbReference type="EMBL" id="JAE05968.1"/>
    </source>
</evidence>
<dbReference type="EMBL" id="GBRH01191928">
    <property type="protein sequence ID" value="JAE05968.1"/>
    <property type="molecule type" value="Transcribed_RNA"/>
</dbReference>
<organism evidence="2">
    <name type="scientific">Arundo donax</name>
    <name type="common">Giant reed</name>
    <name type="synonym">Donax arundinaceus</name>
    <dbReference type="NCBI Taxonomy" id="35708"/>
    <lineage>
        <taxon>Eukaryota</taxon>
        <taxon>Viridiplantae</taxon>
        <taxon>Streptophyta</taxon>
        <taxon>Embryophyta</taxon>
        <taxon>Tracheophyta</taxon>
        <taxon>Spermatophyta</taxon>
        <taxon>Magnoliopsida</taxon>
        <taxon>Liliopsida</taxon>
        <taxon>Poales</taxon>
        <taxon>Poaceae</taxon>
        <taxon>PACMAD clade</taxon>
        <taxon>Arundinoideae</taxon>
        <taxon>Arundineae</taxon>
        <taxon>Arundo</taxon>
    </lineage>
</organism>
<feature type="region of interest" description="Disordered" evidence="1">
    <location>
        <begin position="1"/>
        <end position="103"/>
    </location>
</feature>